<gene>
    <name evidence="1" type="ORF">SK3146_01192</name>
</gene>
<dbReference type="EMBL" id="CP027059">
    <property type="protein sequence ID" value="UQZ82035.1"/>
    <property type="molecule type" value="Genomic_DNA"/>
</dbReference>
<proteinExistence type="predicted"/>
<reference evidence="1" key="1">
    <citation type="submission" date="2018-02" db="EMBL/GenBank/DDBJ databases">
        <authorList>
            <person name="Kim S.-K."/>
            <person name="Jung H.-I."/>
            <person name="Lee S.-W."/>
        </authorList>
    </citation>
    <scope>NUCLEOTIDE SEQUENCE</scope>
    <source>
        <strain evidence="1">SK3146</strain>
    </source>
</reference>
<sequence>MEFDYCQMEADSSGDTLLIDIGCKFTDEPDELYVVQLKGHKDGRLEELRLVFNRMDCKYNFKPEEKAAVLQYVGEALDSSEYANWFQGGLTLIDE</sequence>
<name>A0ABY4RIU8_9BACL</name>
<evidence type="ECO:0000313" key="2">
    <source>
        <dbReference type="Proteomes" id="UP001057134"/>
    </source>
</evidence>
<evidence type="ECO:0000313" key="1">
    <source>
        <dbReference type="EMBL" id="UQZ82035.1"/>
    </source>
</evidence>
<protein>
    <submittedName>
        <fullName evidence="1">Uncharacterized protein</fullName>
    </submittedName>
</protein>
<accession>A0ABY4RIU8</accession>
<dbReference type="Proteomes" id="UP001057134">
    <property type="component" value="Chromosome"/>
</dbReference>
<dbReference type="RefSeq" id="WP_249864220.1">
    <property type="nucleotide sequence ID" value="NZ_CP027059.1"/>
</dbReference>
<keyword evidence="2" id="KW-1185">Reference proteome</keyword>
<reference evidence="1" key="2">
    <citation type="journal article" date="2021" name="J Anim Sci Technol">
        <title>Complete genome sequence of Paenibacillus konkukensis sp. nov. SK3146 as a potential probiotic strain.</title>
        <authorList>
            <person name="Jung H.I."/>
            <person name="Park S."/>
            <person name="Niu K.M."/>
            <person name="Lee S.W."/>
            <person name="Kothari D."/>
            <person name="Yi K.J."/>
            <person name="Kim S.K."/>
        </authorList>
    </citation>
    <scope>NUCLEOTIDE SEQUENCE</scope>
    <source>
        <strain evidence="1">SK3146</strain>
    </source>
</reference>
<organism evidence="1 2">
    <name type="scientific">Paenibacillus konkukensis</name>
    <dbReference type="NCBI Taxonomy" id="2020716"/>
    <lineage>
        <taxon>Bacteria</taxon>
        <taxon>Bacillati</taxon>
        <taxon>Bacillota</taxon>
        <taxon>Bacilli</taxon>
        <taxon>Bacillales</taxon>
        <taxon>Paenibacillaceae</taxon>
        <taxon>Paenibacillus</taxon>
    </lineage>
</organism>